<evidence type="ECO:0000256" key="7">
    <source>
        <dbReference type="ARBA" id="ARBA00022763"/>
    </source>
</evidence>
<comment type="function">
    <text evidence="1 15">DNA ligase that catalyzes the formation of phosphodiester linkages between 5'-phosphoryl and 3'-hydroxyl groups in double-stranded DNA using NAD as a coenzyme and as the energy source for the reaction. It is essential for DNA replication and repair of damaged DNA.</text>
</comment>
<keyword evidence="10 15" id="KW-0520">NAD</keyword>
<dbReference type="InterPro" id="IPR004150">
    <property type="entry name" value="NAD_DNA_ligase_OB"/>
</dbReference>
<dbReference type="AlphaFoldDB" id="A0A0B7MMH4"/>
<evidence type="ECO:0000256" key="8">
    <source>
        <dbReference type="ARBA" id="ARBA00022833"/>
    </source>
</evidence>
<dbReference type="FunFam" id="2.40.50.140:FF:000012">
    <property type="entry name" value="DNA ligase"/>
    <property type="match status" value="1"/>
</dbReference>
<evidence type="ECO:0000256" key="3">
    <source>
        <dbReference type="ARBA" id="ARBA00013308"/>
    </source>
</evidence>
<dbReference type="InterPro" id="IPR013840">
    <property type="entry name" value="DNAligase_N"/>
</dbReference>
<dbReference type="SUPFAM" id="SSF52113">
    <property type="entry name" value="BRCT domain"/>
    <property type="match status" value="1"/>
</dbReference>
<keyword evidence="11 15" id="KW-0234">DNA repair</keyword>
<evidence type="ECO:0000256" key="11">
    <source>
        <dbReference type="ARBA" id="ARBA00023204"/>
    </source>
</evidence>
<keyword evidence="7 15" id="KW-0227">DNA damage</keyword>
<dbReference type="FunFam" id="1.10.150.20:FF:000006">
    <property type="entry name" value="DNA ligase"/>
    <property type="match status" value="1"/>
</dbReference>
<dbReference type="SUPFAM" id="SSF47781">
    <property type="entry name" value="RuvA domain 2-like"/>
    <property type="match status" value="1"/>
</dbReference>
<dbReference type="InterPro" id="IPR003583">
    <property type="entry name" value="Hlx-hairpin-Hlx_DNA-bd_motif"/>
</dbReference>
<evidence type="ECO:0000256" key="12">
    <source>
        <dbReference type="ARBA" id="ARBA00023211"/>
    </source>
</evidence>
<dbReference type="OrthoDB" id="9759736at2"/>
<dbReference type="FunFam" id="3.30.470.30:FF:000001">
    <property type="entry name" value="DNA ligase"/>
    <property type="match status" value="1"/>
</dbReference>
<dbReference type="SMART" id="SM00532">
    <property type="entry name" value="LIGANc"/>
    <property type="match status" value="1"/>
</dbReference>
<dbReference type="EC" id="6.5.1.2" evidence="2 15"/>
<dbReference type="Gene3D" id="1.10.287.610">
    <property type="entry name" value="Helix hairpin bin"/>
    <property type="match status" value="1"/>
</dbReference>
<evidence type="ECO:0000256" key="13">
    <source>
        <dbReference type="ARBA" id="ARBA00034005"/>
    </source>
</evidence>
<feature type="binding site" evidence="15">
    <location>
        <position position="406"/>
    </location>
    <ligand>
        <name>Zn(2+)</name>
        <dbReference type="ChEBI" id="CHEBI:29105"/>
    </ligand>
</feature>
<evidence type="ECO:0000256" key="16">
    <source>
        <dbReference type="RuleBase" id="RU000618"/>
    </source>
</evidence>
<feature type="binding site" evidence="15">
    <location>
        <position position="429"/>
    </location>
    <ligand>
        <name>Zn(2+)</name>
        <dbReference type="ChEBI" id="CHEBI:29105"/>
    </ligand>
</feature>
<accession>A0A0B7MMH4</accession>
<dbReference type="EMBL" id="CDRZ01000246">
    <property type="protein sequence ID" value="CEO89443.1"/>
    <property type="molecule type" value="Genomic_DNA"/>
</dbReference>
<dbReference type="FunFam" id="1.10.150.20:FF:000007">
    <property type="entry name" value="DNA ligase"/>
    <property type="match status" value="1"/>
</dbReference>
<evidence type="ECO:0000256" key="15">
    <source>
        <dbReference type="HAMAP-Rule" id="MF_01588"/>
    </source>
</evidence>
<dbReference type="PROSITE" id="PS01055">
    <property type="entry name" value="DNA_LIGASE_N1"/>
    <property type="match status" value="1"/>
</dbReference>
<dbReference type="GO" id="GO:0006260">
    <property type="term" value="P:DNA replication"/>
    <property type="evidence" value="ECO:0007669"/>
    <property type="project" value="UniProtKB-KW"/>
</dbReference>
<dbReference type="InterPro" id="IPR041663">
    <property type="entry name" value="DisA/LigA_HHH"/>
</dbReference>
<proteinExistence type="inferred from homology"/>
<keyword evidence="9 15" id="KW-0460">Magnesium</keyword>
<dbReference type="Gene3D" id="2.40.50.140">
    <property type="entry name" value="Nucleic acid-binding proteins"/>
    <property type="match status" value="1"/>
</dbReference>
<dbReference type="GO" id="GO:0006281">
    <property type="term" value="P:DNA repair"/>
    <property type="evidence" value="ECO:0007669"/>
    <property type="project" value="UniProtKB-KW"/>
</dbReference>
<dbReference type="PANTHER" id="PTHR23389">
    <property type="entry name" value="CHROMOSOME TRANSMISSION FIDELITY FACTOR 18"/>
    <property type="match status" value="1"/>
</dbReference>
<evidence type="ECO:0000256" key="10">
    <source>
        <dbReference type="ARBA" id="ARBA00023027"/>
    </source>
</evidence>
<dbReference type="InterPro" id="IPR033136">
    <property type="entry name" value="DNA_ligase_CS"/>
</dbReference>
<feature type="binding site" evidence="15">
    <location>
        <begin position="35"/>
        <end position="39"/>
    </location>
    <ligand>
        <name>NAD(+)</name>
        <dbReference type="ChEBI" id="CHEBI:57540"/>
    </ligand>
</feature>
<dbReference type="SUPFAM" id="SSF56091">
    <property type="entry name" value="DNA ligase/mRNA capping enzyme, catalytic domain"/>
    <property type="match status" value="1"/>
</dbReference>
<dbReference type="Gene3D" id="1.10.150.20">
    <property type="entry name" value="5' to 3' exonuclease, C-terminal subdomain"/>
    <property type="match status" value="2"/>
</dbReference>
<comment type="similarity">
    <text evidence="14 15">Belongs to the NAD-dependent DNA ligase family. LigA subfamily.</text>
</comment>
<evidence type="ECO:0000259" key="17">
    <source>
        <dbReference type="PROSITE" id="PS50172"/>
    </source>
</evidence>
<evidence type="ECO:0000256" key="2">
    <source>
        <dbReference type="ARBA" id="ARBA00012722"/>
    </source>
</evidence>
<comment type="catalytic activity">
    <reaction evidence="13 15 16">
        <text>NAD(+) + (deoxyribonucleotide)n-3'-hydroxyl + 5'-phospho-(deoxyribonucleotide)m = (deoxyribonucleotide)n+m + AMP + beta-nicotinamide D-nucleotide.</text>
        <dbReference type="EC" id="6.5.1.2"/>
    </reaction>
</comment>
<dbReference type="InterPro" id="IPR010994">
    <property type="entry name" value="RuvA_2-like"/>
</dbReference>
<protein>
    <recommendedName>
        <fullName evidence="3 15">DNA ligase</fullName>
        <ecNumber evidence="2 15">6.5.1.2</ecNumber>
    </recommendedName>
    <alternativeName>
        <fullName evidence="15">Polydeoxyribonucleotide synthase [NAD(+)]</fullName>
    </alternativeName>
</protein>
<dbReference type="Pfam" id="PF03119">
    <property type="entry name" value="DNA_ligase_ZBD"/>
    <property type="match status" value="1"/>
</dbReference>
<reference evidence="19" key="1">
    <citation type="submission" date="2015-01" db="EMBL/GenBank/DDBJ databases">
        <authorList>
            <person name="Manzoor Shahid"/>
            <person name="Zubair Saima"/>
        </authorList>
    </citation>
    <scope>NUCLEOTIDE SEQUENCE [LARGE SCALE GENOMIC DNA]</scope>
    <source>
        <strain evidence="19">Sp3</strain>
    </source>
</reference>
<dbReference type="InterPro" id="IPR001679">
    <property type="entry name" value="DNA_ligase"/>
</dbReference>
<organism evidence="18 19">
    <name type="scientific">Syntrophaceticus schinkii</name>
    <dbReference type="NCBI Taxonomy" id="499207"/>
    <lineage>
        <taxon>Bacteria</taxon>
        <taxon>Bacillati</taxon>
        <taxon>Bacillota</taxon>
        <taxon>Clostridia</taxon>
        <taxon>Thermoanaerobacterales</taxon>
        <taxon>Thermoanaerobacterales Family III. Incertae Sedis</taxon>
        <taxon>Syntrophaceticus</taxon>
    </lineage>
</organism>
<dbReference type="InterPro" id="IPR012340">
    <property type="entry name" value="NA-bd_OB-fold"/>
</dbReference>
<dbReference type="InterPro" id="IPR001357">
    <property type="entry name" value="BRCT_dom"/>
</dbReference>
<keyword evidence="4 15" id="KW-0436">Ligase</keyword>
<comment type="caution">
    <text evidence="15">Lacks conserved residue(s) required for the propagation of feature annotation.</text>
</comment>
<feature type="binding site" evidence="15">
    <location>
        <begin position="84"/>
        <end position="85"/>
    </location>
    <ligand>
        <name>NAD(+)</name>
        <dbReference type="ChEBI" id="CHEBI:57540"/>
    </ligand>
</feature>
<dbReference type="InterPro" id="IPR004149">
    <property type="entry name" value="Znf_DNAligase_C4"/>
</dbReference>
<evidence type="ECO:0000256" key="6">
    <source>
        <dbReference type="ARBA" id="ARBA00022723"/>
    </source>
</evidence>
<dbReference type="Gene3D" id="3.40.50.10190">
    <property type="entry name" value="BRCT domain"/>
    <property type="match status" value="1"/>
</dbReference>
<dbReference type="RefSeq" id="WP_044665392.1">
    <property type="nucleotide sequence ID" value="NZ_CDRZ01000246.1"/>
</dbReference>
<dbReference type="HAMAP" id="MF_01588">
    <property type="entry name" value="DNA_ligase_A"/>
    <property type="match status" value="1"/>
</dbReference>
<dbReference type="NCBIfam" id="TIGR00575">
    <property type="entry name" value="dnlj"/>
    <property type="match status" value="1"/>
</dbReference>
<dbReference type="Gene3D" id="6.20.10.30">
    <property type="match status" value="1"/>
</dbReference>
<feature type="binding site" evidence="15">
    <location>
        <position position="172"/>
    </location>
    <ligand>
        <name>NAD(+)</name>
        <dbReference type="ChEBI" id="CHEBI:57540"/>
    </ligand>
</feature>
<dbReference type="FunFam" id="1.10.287.610:FF:000002">
    <property type="entry name" value="DNA ligase"/>
    <property type="match status" value="1"/>
</dbReference>
<evidence type="ECO:0000256" key="1">
    <source>
        <dbReference type="ARBA" id="ARBA00004067"/>
    </source>
</evidence>
<sequence>MPSLSEARQRVEALRTEIRKHDHRYYVLDDPLITDQEYDSLIRDLERLEGEFPELITPDSPTQRVGGAPLDEFRTVRHSTPLFSLANAFEDGELRDFHRRVLQLSGTAVDYIVEPKIDGLSVVLTYESGEFVLGATRGDGITGEDITENLRAVRLLPMRLSRALPRLVVRGEAFMPRKAFARLNEQRDQRGEPPFANPRNAAAGSLRQLDPRVTASRTLGVFCYQVLECEGEELNTQQDALHMLKELGFSVQEESKHCQSIEEVIDYCKQWIEKRHTLNYEIDGMVVKVNPLHIHDILGRTAKSPRWAIAYKFPAEQVVTRVREIFVRVGRTGVLTPTAILDPVQVAGVTVSRATLHNEDLIRQKDVRVGDYVVIQRAGDVIPEVVRVLQERRTGKEEVFRMPERCPVCGSKVLHQEDEVAVRCTGIACPAQLKELILHFVSREAMDVEGVGPALVTQLVDRGLVKDSADLYFLRREDLLGLERMGEKSADNILNAIKRSKERGLAPLLFSLGIRHVGTRAAEILAEQFGSLEALAEASSEELTAVPEIGPTIAQSIVTFFQQEQTHLVLDKLKKAGVKMEQEMPASAQELLLTGKVFVLTGTLPNLTRKEATELIKKHGGKVSSSVSGKTDYLLAGSDPGQKHEKARELEIPIIEEHDLLQMVPDGESYLVK</sequence>
<dbReference type="Gene3D" id="3.30.470.30">
    <property type="entry name" value="DNA ligase/mRNA capping enzyme"/>
    <property type="match status" value="1"/>
</dbReference>
<evidence type="ECO:0000256" key="14">
    <source>
        <dbReference type="ARBA" id="ARBA00060881"/>
    </source>
</evidence>
<feature type="binding site" evidence="15">
    <location>
        <position position="312"/>
    </location>
    <ligand>
        <name>NAD(+)</name>
        <dbReference type="ChEBI" id="CHEBI:57540"/>
    </ligand>
</feature>
<dbReference type="Pfam" id="PF01653">
    <property type="entry name" value="DNA_ligase_aden"/>
    <property type="match status" value="1"/>
</dbReference>
<name>A0A0B7MMH4_9FIRM</name>
<keyword evidence="8 15" id="KW-0862">Zinc</keyword>
<dbReference type="GO" id="GO:0003677">
    <property type="term" value="F:DNA binding"/>
    <property type="evidence" value="ECO:0007669"/>
    <property type="project" value="InterPro"/>
</dbReference>
<gene>
    <name evidence="15 18" type="primary">ligA</name>
    <name evidence="18" type="ORF">SSCH_490008</name>
</gene>
<evidence type="ECO:0000256" key="4">
    <source>
        <dbReference type="ARBA" id="ARBA00022598"/>
    </source>
</evidence>
<feature type="domain" description="BRCT" evidence="17">
    <location>
        <begin position="588"/>
        <end position="673"/>
    </location>
</feature>
<dbReference type="Proteomes" id="UP000046155">
    <property type="component" value="Unassembled WGS sequence"/>
</dbReference>
<dbReference type="NCBIfam" id="NF005932">
    <property type="entry name" value="PRK07956.1"/>
    <property type="match status" value="1"/>
</dbReference>
<dbReference type="SMART" id="SM00278">
    <property type="entry name" value="HhH1"/>
    <property type="match status" value="3"/>
</dbReference>
<keyword evidence="6 15" id="KW-0479">Metal-binding</keyword>
<dbReference type="GO" id="GO:0003911">
    <property type="term" value="F:DNA ligase (NAD+) activity"/>
    <property type="evidence" value="ECO:0007669"/>
    <property type="project" value="UniProtKB-UniRule"/>
</dbReference>
<dbReference type="CDD" id="cd00114">
    <property type="entry name" value="LIGANc"/>
    <property type="match status" value="1"/>
</dbReference>
<dbReference type="PIRSF" id="PIRSF001604">
    <property type="entry name" value="LigA"/>
    <property type="match status" value="1"/>
</dbReference>
<dbReference type="InterPro" id="IPR036420">
    <property type="entry name" value="BRCT_dom_sf"/>
</dbReference>
<evidence type="ECO:0000313" key="18">
    <source>
        <dbReference type="EMBL" id="CEO89443.1"/>
    </source>
</evidence>
<evidence type="ECO:0000313" key="19">
    <source>
        <dbReference type="Proteomes" id="UP000046155"/>
    </source>
</evidence>
<feature type="binding site" evidence="15">
    <location>
        <position position="288"/>
    </location>
    <ligand>
        <name>NAD(+)</name>
        <dbReference type="ChEBI" id="CHEBI:57540"/>
    </ligand>
</feature>
<dbReference type="InterPro" id="IPR013839">
    <property type="entry name" value="DNAligase_adenylation"/>
</dbReference>
<dbReference type="PROSITE" id="PS01056">
    <property type="entry name" value="DNA_LIGASE_N2"/>
    <property type="match status" value="1"/>
</dbReference>
<dbReference type="PANTHER" id="PTHR23389:SF9">
    <property type="entry name" value="DNA LIGASE"/>
    <property type="match status" value="1"/>
</dbReference>
<dbReference type="GO" id="GO:0046872">
    <property type="term" value="F:metal ion binding"/>
    <property type="evidence" value="ECO:0007669"/>
    <property type="project" value="UniProtKB-KW"/>
</dbReference>
<dbReference type="SUPFAM" id="SSF50249">
    <property type="entry name" value="Nucleic acid-binding proteins"/>
    <property type="match status" value="1"/>
</dbReference>
<dbReference type="InterPro" id="IPR018239">
    <property type="entry name" value="DNA_ligase_AS"/>
</dbReference>
<keyword evidence="19" id="KW-1185">Reference proteome</keyword>
<keyword evidence="12 15" id="KW-0464">Manganese</keyword>
<keyword evidence="5 15" id="KW-0235">DNA replication</keyword>
<evidence type="ECO:0000256" key="9">
    <source>
        <dbReference type="ARBA" id="ARBA00022842"/>
    </source>
</evidence>
<dbReference type="CDD" id="cd17748">
    <property type="entry name" value="BRCT_DNA_ligase_like"/>
    <property type="match status" value="1"/>
</dbReference>
<comment type="cofactor">
    <cofactor evidence="15">
        <name>Mg(2+)</name>
        <dbReference type="ChEBI" id="CHEBI:18420"/>
    </cofactor>
    <cofactor evidence="15">
        <name>Mn(2+)</name>
        <dbReference type="ChEBI" id="CHEBI:29035"/>
    </cofactor>
</comment>
<feature type="binding site" evidence="15">
    <location>
        <position position="137"/>
    </location>
    <ligand>
        <name>NAD(+)</name>
        <dbReference type="ChEBI" id="CHEBI:57540"/>
    </ligand>
</feature>
<dbReference type="Pfam" id="PF03120">
    <property type="entry name" value="OB_DNA_ligase"/>
    <property type="match status" value="1"/>
</dbReference>
<feature type="binding site" evidence="15">
    <location>
        <position position="409"/>
    </location>
    <ligand>
        <name>Zn(2+)</name>
        <dbReference type="ChEBI" id="CHEBI:29105"/>
    </ligand>
</feature>
<dbReference type="Pfam" id="PF14520">
    <property type="entry name" value="HHH_5"/>
    <property type="match status" value="1"/>
</dbReference>
<feature type="active site" description="N6-AMP-lysine intermediate" evidence="15">
    <location>
        <position position="116"/>
    </location>
</feature>
<dbReference type="Pfam" id="PF00533">
    <property type="entry name" value="BRCT"/>
    <property type="match status" value="1"/>
</dbReference>
<dbReference type="SMART" id="SM00292">
    <property type="entry name" value="BRCT"/>
    <property type="match status" value="1"/>
</dbReference>
<feature type="binding site" evidence="15">
    <location>
        <position position="114"/>
    </location>
    <ligand>
        <name>NAD(+)</name>
        <dbReference type="ChEBI" id="CHEBI:57540"/>
    </ligand>
</feature>
<dbReference type="PROSITE" id="PS50172">
    <property type="entry name" value="BRCT"/>
    <property type="match status" value="1"/>
</dbReference>
<dbReference type="Pfam" id="PF12826">
    <property type="entry name" value="HHH_2"/>
    <property type="match status" value="1"/>
</dbReference>
<evidence type="ECO:0000256" key="5">
    <source>
        <dbReference type="ARBA" id="ARBA00022705"/>
    </source>
</evidence>